<gene>
    <name evidence="4" type="primary">trhO</name>
    <name evidence="6" type="ORF">EV194_103128</name>
</gene>
<keyword evidence="7" id="KW-1185">Reference proteome</keyword>
<proteinExistence type="inferred from homology"/>
<keyword evidence="1 4" id="KW-0819">tRNA processing</keyword>
<reference evidence="6 7" key="1">
    <citation type="submission" date="2019-03" db="EMBL/GenBank/DDBJ databases">
        <title>Genomic Encyclopedia of Type Strains, Phase IV (KMG-IV): sequencing the most valuable type-strain genomes for metagenomic binning, comparative biology and taxonomic classification.</title>
        <authorList>
            <person name="Goeker M."/>
        </authorList>
    </citation>
    <scope>NUCLEOTIDE SEQUENCE [LARGE SCALE GENOMIC DNA]</scope>
    <source>
        <strain evidence="6 7">DSM 24179</strain>
    </source>
</reference>
<dbReference type="Gene3D" id="3.40.250.10">
    <property type="entry name" value="Rhodanese-like domain"/>
    <property type="match status" value="1"/>
</dbReference>
<dbReference type="EC" id="1.14.-.-" evidence="4"/>
<dbReference type="OrthoDB" id="9778326at2"/>
<dbReference type="Proteomes" id="UP000295221">
    <property type="component" value="Unassembled WGS sequence"/>
</dbReference>
<name>A0A4R2GKX1_9BACT</name>
<dbReference type="NCBIfam" id="NF001135">
    <property type="entry name" value="PRK00142.1-3"/>
    <property type="match status" value="1"/>
</dbReference>
<dbReference type="SMART" id="SM00450">
    <property type="entry name" value="RHOD"/>
    <property type="match status" value="1"/>
</dbReference>
<dbReference type="InterPro" id="IPR001763">
    <property type="entry name" value="Rhodanese-like_dom"/>
</dbReference>
<organism evidence="6 7">
    <name type="scientific">Natronoflexus pectinivorans</name>
    <dbReference type="NCBI Taxonomy" id="682526"/>
    <lineage>
        <taxon>Bacteria</taxon>
        <taxon>Pseudomonadati</taxon>
        <taxon>Bacteroidota</taxon>
        <taxon>Bacteroidia</taxon>
        <taxon>Marinilabiliales</taxon>
        <taxon>Marinilabiliaceae</taxon>
        <taxon>Natronoflexus</taxon>
    </lineage>
</organism>
<dbReference type="CDD" id="cd01518">
    <property type="entry name" value="RHOD_YceA"/>
    <property type="match status" value="1"/>
</dbReference>
<dbReference type="GO" id="GO:0006400">
    <property type="term" value="P:tRNA modification"/>
    <property type="evidence" value="ECO:0007669"/>
    <property type="project" value="UniProtKB-UniRule"/>
</dbReference>
<evidence type="ECO:0000313" key="6">
    <source>
        <dbReference type="EMBL" id="TCO09217.1"/>
    </source>
</evidence>
<dbReference type="HAMAP" id="MF_00469">
    <property type="entry name" value="TrhO"/>
    <property type="match status" value="1"/>
</dbReference>
<keyword evidence="2 4" id="KW-0560">Oxidoreductase</keyword>
<evidence type="ECO:0000256" key="2">
    <source>
        <dbReference type="ARBA" id="ARBA00023002"/>
    </source>
</evidence>
<dbReference type="InterPro" id="IPR040503">
    <property type="entry name" value="TRHO_N"/>
</dbReference>
<comment type="catalytic activity">
    <reaction evidence="4">
        <text>uridine(34) in tRNA + AH2 + O2 = 5-hydroxyuridine(34) in tRNA + A + H2O</text>
        <dbReference type="Rhea" id="RHEA:64224"/>
        <dbReference type="Rhea" id="RHEA-COMP:11727"/>
        <dbReference type="Rhea" id="RHEA-COMP:13381"/>
        <dbReference type="ChEBI" id="CHEBI:13193"/>
        <dbReference type="ChEBI" id="CHEBI:15377"/>
        <dbReference type="ChEBI" id="CHEBI:15379"/>
        <dbReference type="ChEBI" id="CHEBI:17499"/>
        <dbReference type="ChEBI" id="CHEBI:65315"/>
        <dbReference type="ChEBI" id="CHEBI:136877"/>
    </reaction>
</comment>
<comment type="similarity">
    <text evidence="4">Belongs to the TrhO family.</text>
</comment>
<evidence type="ECO:0000256" key="4">
    <source>
        <dbReference type="HAMAP-Rule" id="MF_00469"/>
    </source>
</evidence>
<dbReference type="PANTHER" id="PTHR43846:SF1">
    <property type="entry name" value="TRNA URIDINE(34) HYDROXYLASE"/>
    <property type="match status" value="1"/>
</dbReference>
<accession>A0A4R2GKX1</accession>
<dbReference type="PANTHER" id="PTHR43846">
    <property type="entry name" value="UPF0176 PROTEIN YCEA"/>
    <property type="match status" value="1"/>
</dbReference>
<dbReference type="AlphaFoldDB" id="A0A4R2GKX1"/>
<dbReference type="Pfam" id="PF17773">
    <property type="entry name" value="UPF0176_N"/>
    <property type="match status" value="1"/>
</dbReference>
<protein>
    <recommendedName>
        <fullName evidence="4">tRNA uridine(34) hydroxylase</fullName>
        <ecNumber evidence="4">1.14.-.-</ecNumber>
    </recommendedName>
    <alternativeName>
        <fullName evidence="4">tRNA hydroxylation protein O</fullName>
    </alternativeName>
</protein>
<comment type="function">
    <text evidence="3">Catalyzes oxygen-dependent 5-hydroxyuridine (ho5U) modification at position 34 in tRNAs, the first step in 5-carboxymethoxyuridine (cmo5U) biosynthesis. May be part of an alternate pathway, which is able to bypass cmo5U biogenesis in a subset of tRNAs under aerobic conditions.</text>
</comment>
<dbReference type="Pfam" id="PF12368">
    <property type="entry name" value="Rhodanese_C"/>
    <property type="match status" value="1"/>
</dbReference>
<dbReference type="EMBL" id="SLWK01000003">
    <property type="protein sequence ID" value="TCO09217.1"/>
    <property type="molecule type" value="Genomic_DNA"/>
</dbReference>
<evidence type="ECO:0000313" key="7">
    <source>
        <dbReference type="Proteomes" id="UP000295221"/>
    </source>
</evidence>
<dbReference type="NCBIfam" id="NF001133">
    <property type="entry name" value="PRK00142.1-1"/>
    <property type="match status" value="1"/>
</dbReference>
<sequence>MQLHNKLSKPELIARLNAETFKRKTVSFYRYVNIHNPEEFRDKLYLEWSSLNCLGRIYVAKEGINAQMNIPEQNVSTFCDLLDNTKGLENMPLKWAIEDDGHSFYKLTIRVRPKIVADGLSENVFDTTNVGNHLAPIEFHELAQNPDVFVVDMRNSYESEVGHFKNAICPDAATFREEVEMVVDMLADKKDEKILLYCTGGVRCEKASAWLKHHGFKDVNQLHGGIIAYFREINETGKVSVFIGKNFVFDNRLGERVTPHILAKCHQCGKPCDNHTNCAYQPCHDLIIQCDECKAKYNGCCSDTCHEHQQKGTPHHLFHELVGKVNKQKAVVK</sequence>
<evidence type="ECO:0000259" key="5">
    <source>
        <dbReference type="PROSITE" id="PS50206"/>
    </source>
</evidence>
<dbReference type="SUPFAM" id="SSF52821">
    <property type="entry name" value="Rhodanese/Cell cycle control phosphatase"/>
    <property type="match status" value="1"/>
</dbReference>
<dbReference type="InterPro" id="IPR036873">
    <property type="entry name" value="Rhodanese-like_dom_sf"/>
</dbReference>
<evidence type="ECO:0000256" key="1">
    <source>
        <dbReference type="ARBA" id="ARBA00022694"/>
    </source>
</evidence>
<dbReference type="Gene3D" id="3.30.70.100">
    <property type="match status" value="1"/>
</dbReference>
<dbReference type="PROSITE" id="PS50206">
    <property type="entry name" value="RHODANESE_3"/>
    <property type="match status" value="1"/>
</dbReference>
<evidence type="ECO:0000256" key="3">
    <source>
        <dbReference type="ARBA" id="ARBA00045625"/>
    </source>
</evidence>
<dbReference type="Pfam" id="PF00581">
    <property type="entry name" value="Rhodanese"/>
    <property type="match status" value="1"/>
</dbReference>
<feature type="domain" description="Rhodanese" evidence="5">
    <location>
        <begin position="144"/>
        <end position="238"/>
    </location>
</feature>
<dbReference type="InterPro" id="IPR020936">
    <property type="entry name" value="TrhO"/>
</dbReference>
<comment type="caution">
    <text evidence="6">The sequence shown here is derived from an EMBL/GenBank/DDBJ whole genome shotgun (WGS) entry which is preliminary data.</text>
</comment>
<dbReference type="InterPro" id="IPR022111">
    <property type="entry name" value="Rhodanese_C"/>
</dbReference>
<dbReference type="GO" id="GO:0016705">
    <property type="term" value="F:oxidoreductase activity, acting on paired donors, with incorporation or reduction of molecular oxygen"/>
    <property type="evidence" value="ECO:0007669"/>
    <property type="project" value="UniProtKB-UniRule"/>
</dbReference>
<dbReference type="RefSeq" id="WP_132433091.1">
    <property type="nucleotide sequence ID" value="NZ_SLWK01000003.1"/>
</dbReference>